<accession>A0A160TAF9</accession>
<proteinExistence type="predicted"/>
<evidence type="ECO:0000313" key="1">
    <source>
        <dbReference type="EMBL" id="CUS41280.1"/>
    </source>
</evidence>
<organism evidence="1">
    <name type="scientific">hydrothermal vent metagenome</name>
    <dbReference type="NCBI Taxonomy" id="652676"/>
    <lineage>
        <taxon>unclassified sequences</taxon>
        <taxon>metagenomes</taxon>
        <taxon>ecological metagenomes</taxon>
    </lineage>
</organism>
<name>A0A160TAF9_9ZZZZ</name>
<gene>
    <name evidence="1" type="ORF">MGWOODY_Tha798</name>
</gene>
<protein>
    <submittedName>
        <fullName evidence="1">Uncharacterized protein</fullName>
    </submittedName>
</protein>
<sequence>MLVSVKSGEDHLSGAAVGYVLNWHCAEYHIFELYFYE</sequence>
<reference evidence="1" key="1">
    <citation type="submission" date="2015-10" db="EMBL/GenBank/DDBJ databases">
        <authorList>
            <person name="Gilbert D.G."/>
        </authorList>
    </citation>
    <scope>NUCLEOTIDE SEQUENCE</scope>
</reference>
<dbReference type="EMBL" id="CZQC01000038">
    <property type="protein sequence ID" value="CUS41280.1"/>
    <property type="molecule type" value="Genomic_DNA"/>
</dbReference>
<dbReference type="AlphaFoldDB" id="A0A160TAF9"/>